<accession>A0A6A4GVC9</accession>
<organism evidence="3 4">
    <name type="scientific">Gymnopus androsaceus JB14</name>
    <dbReference type="NCBI Taxonomy" id="1447944"/>
    <lineage>
        <taxon>Eukaryota</taxon>
        <taxon>Fungi</taxon>
        <taxon>Dikarya</taxon>
        <taxon>Basidiomycota</taxon>
        <taxon>Agaricomycotina</taxon>
        <taxon>Agaricomycetes</taxon>
        <taxon>Agaricomycetidae</taxon>
        <taxon>Agaricales</taxon>
        <taxon>Marasmiineae</taxon>
        <taxon>Omphalotaceae</taxon>
        <taxon>Gymnopus</taxon>
    </lineage>
</organism>
<evidence type="ECO:0000256" key="1">
    <source>
        <dbReference type="SAM" id="MobiDB-lite"/>
    </source>
</evidence>
<feature type="region of interest" description="Disordered" evidence="1">
    <location>
        <begin position="282"/>
        <end position="344"/>
    </location>
</feature>
<dbReference type="AlphaFoldDB" id="A0A6A4GVC9"/>
<reference evidence="3" key="1">
    <citation type="journal article" date="2019" name="Environ. Microbiol.">
        <title>Fungal ecological strategies reflected in gene transcription - a case study of two litter decomposers.</title>
        <authorList>
            <person name="Barbi F."/>
            <person name="Kohler A."/>
            <person name="Barry K."/>
            <person name="Baskaran P."/>
            <person name="Daum C."/>
            <person name="Fauchery L."/>
            <person name="Ihrmark K."/>
            <person name="Kuo A."/>
            <person name="LaButti K."/>
            <person name="Lipzen A."/>
            <person name="Morin E."/>
            <person name="Grigoriev I.V."/>
            <person name="Henrissat B."/>
            <person name="Lindahl B."/>
            <person name="Martin F."/>
        </authorList>
    </citation>
    <scope>NUCLEOTIDE SEQUENCE</scope>
    <source>
        <strain evidence="3">JB14</strain>
    </source>
</reference>
<dbReference type="Proteomes" id="UP000799118">
    <property type="component" value="Unassembled WGS sequence"/>
</dbReference>
<feature type="compositionally biased region" description="Gly residues" evidence="1">
    <location>
        <begin position="183"/>
        <end position="193"/>
    </location>
</feature>
<evidence type="ECO:0000313" key="3">
    <source>
        <dbReference type="EMBL" id="KAE9389015.1"/>
    </source>
</evidence>
<keyword evidence="2" id="KW-1133">Transmembrane helix</keyword>
<name>A0A6A4GVC9_9AGAR</name>
<dbReference type="OrthoDB" id="3018146at2759"/>
<keyword evidence="2" id="KW-0812">Transmembrane</keyword>
<sequence length="344" mass="36494">MAMKGMYLMRGHGSLGFGNLEELRTAFYRQAWLLVILWALSSVDGVSAAKVCTTGADVLLSVLVLLICAGIYYIIRRTRAIRMNSQITSLFGGQPELQRYSARGRRRDEEEGDSDSDDEKYLSVEKNQIHGPTWEARYDPSSAPLPGKSSIDGWSSRLRGLRSGQRSGPDYGGFGQPMSAPGHGNGRSGGGRSRSGSSSHSVRKPRSAGAEPSKNQSPKSKVHWGSLIHGSHSKSGSKSAAPNVEPAAVKAAAVRSRQSPGLYLIAEGPGGFYNAPVIPPITPHTPRTPSRLGAAPPLSAGPLGFSSAPIPPRTPRTPGSSIPLTPRPLPAYSPMTPRGHMGAI</sequence>
<keyword evidence="2" id="KW-0472">Membrane</keyword>
<dbReference type="EMBL" id="ML769715">
    <property type="protein sequence ID" value="KAE9389015.1"/>
    <property type="molecule type" value="Genomic_DNA"/>
</dbReference>
<feature type="region of interest" description="Disordered" evidence="1">
    <location>
        <begin position="98"/>
        <end position="252"/>
    </location>
</feature>
<gene>
    <name evidence="3" type="ORF">BT96DRAFT_980838</name>
</gene>
<protein>
    <submittedName>
        <fullName evidence="3">Uncharacterized protein</fullName>
    </submittedName>
</protein>
<proteinExistence type="predicted"/>
<feature type="compositionally biased region" description="Low complexity" evidence="1">
    <location>
        <begin position="153"/>
        <end position="168"/>
    </location>
</feature>
<feature type="transmembrane region" description="Helical" evidence="2">
    <location>
        <begin position="58"/>
        <end position="75"/>
    </location>
</feature>
<keyword evidence="4" id="KW-1185">Reference proteome</keyword>
<feature type="compositionally biased region" description="Low complexity" evidence="1">
    <location>
        <begin position="229"/>
        <end position="241"/>
    </location>
</feature>
<evidence type="ECO:0000313" key="4">
    <source>
        <dbReference type="Proteomes" id="UP000799118"/>
    </source>
</evidence>
<evidence type="ECO:0000256" key="2">
    <source>
        <dbReference type="SAM" id="Phobius"/>
    </source>
</evidence>